<dbReference type="GO" id="GO:0016301">
    <property type="term" value="F:kinase activity"/>
    <property type="evidence" value="ECO:0007669"/>
    <property type="project" value="UniProtKB-KW"/>
</dbReference>
<evidence type="ECO:0000259" key="15">
    <source>
        <dbReference type="PROSITE" id="PS50885"/>
    </source>
</evidence>
<dbReference type="PROSITE" id="PS50109">
    <property type="entry name" value="HIS_KIN"/>
    <property type="match status" value="1"/>
</dbReference>
<keyword evidence="13" id="KW-0812">Transmembrane</keyword>
<dbReference type="Gene3D" id="1.10.287.130">
    <property type="match status" value="1"/>
</dbReference>
<dbReference type="InterPro" id="IPR003594">
    <property type="entry name" value="HATPase_dom"/>
</dbReference>
<dbReference type="CDD" id="cd06225">
    <property type="entry name" value="HAMP"/>
    <property type="match status" value="1"/>
</dbReference>
<dbReference type="SUPFAM" id="SSF55874">
    <property type="entry name" value="ATPase domain of HSP90 chaperone/DNA topoisomerase II/histidine kinase"/>
    <property type="match status" value="1"/>
</dbReference>
<evidence type="ECO:0000256" key="9">
    <source>
        <dbReference type="ARBA" id="ARBA00022840"/>
    </source>
</evidence>
<keyword evidence="13" id="KW-1133">Transmembrane helix</keyword>
<evidence type="ECO:0000256" key="7">
    <source>
        <dbReference type="ARBA" id="ARBA00022741"/>
    </source>
</evidence>
<evidence type="ECO:0000256" key="10">
    <source>
        <dbReference type="ARBA" id="ARBA00023012"/>
    </source>
</evidence>
<dbReference type="EMBL" id="CP071709">
    <property type="protein sequence ID" value="QVY62728.1"/>
    <property type="molecule type" value="Genomic_DNA"/>
</dbReference>
<comment type="catalytic activity">
    <reaction evidence="1">
        <text>ATP + protein L-histidine = ADP + protein N-phospho-L-histidine.</text>
        <dbReference type="EC" id="2.7.13.3"/>
    </reaction>
</comment>
<dbReference type="PANTHER" id="PTHR45453:SF1">
    <property type="entry name" value="PHOSPHATE REGULON SENSOR PROTEIN PHOR"/>
    <property type="match status" value="1"/>
</dbReference>
<dbReference type="EC" id="2.7.13.3" evidence="3"/>
<keyword evidence="11 13" id="KW-0472">Membrane</keyword>
<dbReference type="Gene3D" id="6.10.340.10">
    <property type="match status" value="1"/>
</dbReference>
<evidence type="ECO:0000256" key="13">
    <source>
        <dbReference type="SAM" id="Phobius"/>
    </source>
</evidence>
<proteinExistence type="predicted"/>
<evidence type="ECO:0000256" key="1">
    <source>
        <dbReference type="ARBA" id="ARBA00000085"/>
    </source>
</evidence>
<dbReference type="InterPro" id="IPR004358">
    <property type="entry name" value="Sig_transdc_His_kin-like_C"/>
</dbReference>
<dbReference type="InterPro" id="IPR050351">
    <property type="entry name" value="BphY/WalK/GraS-like"/>
</dbReference>
<evidence type="ECO:0000256" key="6">
    <source>
        <dbReference type="ARBA" id="ARBA00022679"/>
    </source>
</evidence>
<evidence type="ECO:0000256" key="4">
    <source>
        <dbReference type="ARBA" id="ARBA00022475"/>
    </source>
</evidence>
<dbReference type="InterPro" id="IPR036890">
    <property type="entry name" value="HATPase_C_sf"/>
</dbReference>
<reference evidence="16 17" key="1">
    <citation type="submission" date="2021-03" db="EMBL/GenBank/DDBJ databases">
        <title>The first data on the complete genome of the tetrodotoxin-producing bacterium.</title>
        <authorList>
            <person name="Melnikova D.I."/>
            <person name="Nijland R."/>
            <person name="Magarlamov T.Y."/>
        </authorList>
    </citation>
    <scope>NUCLEOTIDE SEQUENCE [LARGE SCALE GENOMIC DNA]</scope>
    <source>
        <strain evidence="16 17">1839</strain>
    </source>
</reference>
<feature type="domain" description="HAMP" evidence="15">
    <location>
        <begin position="181"/>
        <end position="235"/>
    </location>
</feature>
<organism evidence="16 17">
    <name type="scientific">Cytobacillus gottheilii</name>
    <dbReference type="NCBI Taxonomy" id="859144"/>
    <lineage>
        <taxon>Bacteria</taxon>
        <taxon>Bacillati</taxon>
        <taxon>Bacillota</taxon>
        <taxon>Bacilli</taxon>
        <taxon>Bacillales</taxon>
        <taxon>Bacillaceae</taxon>
        <taxon>Cytobacillus</taxon>
    </lineage>
</organism>
<dbReference type="SMART" id="SM00387">
    <property type="entry name" value="HATPase_c"/>
    <property type="match status" value="1"/>
</dbReference>
<dbReference type="RefSeq" id="WP_214478139.1">
    <property type="nucleotide sequence ID" value="NZ_CP071709.1"/>
</dbReference>
<dbReference type="Pfam" id="PF00672">
    <property type="entry name" value="HAMP"/>
    <property type="match status" value="1"/>
</dbReference>
<dbReference type="Proteomes" id="UP000679247">
    <property type="component" value="Chromosome"/>
</dbReference>
<evidence type="ECO:0000313" key="17">
    <source>
        <dbReference type="Proteomes" id="UP000679247"/>
    </source>
</evidence>
<evidence type="ECO:0000256" key="12">
    <source>
        <dbReference type="SAM" id="Coils"/>
    </source>
</evidence>
<evidence type="ECO:0000256" key="11">
    <source>
        <dbReference type="ARBA" id="ARBA00023136"/>
    </source>
</evidence>
<keyword evidence="6" id="KW-0808">Transferase</keyword>
<dbReference type="CDD" id="cd00082">
    <property type="entry name" value="HisKA"/>
    <property type="match status" value="1"/>
</dbReference>
<dbReference type="SMART" id="SM00388">
    <property type="entry name" value="HisKA"/>
    <property type="match status" value="1"/>
</dbReference>
<keyword evidence="10" id="KW-0902">Two-component regulatory system</keyword>
<dbReference type="Pfam" id="PF00512">
    <property type="entry name" value="HisKA"/>
    <property type="match status" value="1"/>
</dbReference>
<evidence type="ECO:0000259" key="14">
    <source>
        <dbReference type="PROSITE" id="PS50109"/>
    </source>
</evidence>
<dbReference type="PANTHER" id="PTHR45453">
    <property type="entry name" value="PHOSPHATE REGULON SENSOR PROTEIN PHOR"/>
    <property type="match status" value="1"/>
</dbReference>
<keyword evidence="9" id="KW-0067">ATP-binding</keyword>
<feature type="domain" description="Histidine kinase" evidence="14">
    <location>
        <begin position="243"/>
        <end position="451"/>
    </location>
</feature>
<evidence type="ECO:0000256" key="3">
    <source>
        <dbReference type="ARBA" id="ARBA00012438"/>
    </source>
</evidence>
<evidence type="ECO:0000256" key="5">
    <source>
        <dbReference type="ARBA" id="ARBA00022553"/>
    </source>
</evidence>
<keyword evidence="5" id="KW-0597">Phosphoprotein</keyword>
<evidence type="ECO:0000313" key="16">
    <source>
        <dbReference type="EMBL" id="QVY62728.1"/>
    </source>
</evidence>
<evidence type="ECO:0000256" key="2">
    <source>
        <dbReference type="ARBA" id="ARBA00004651"/>
    </source>
</evidence>
<keyword evidence="7" id="KW-0547">Nucleotide-binding</keyword>
<dbReference type="CDD" id="cd00075">
    <property type="entry name" value="HATPase"/>
    <property type="match status" value="1"/>
</dbReference>
<keyword evidence="12" id="KW-0175">Coiled coil</keyword>
<accession>A0ABX8FFE6</accession>
<name>A0ABX8FFE6_9BACI</name>
<dbReference type="PROSITE" id="PS50885">
    <property type="entry name" value="HAMP"/>
    <property type="match status" value="1"/>
</dbReference>
<comment type="subcellular location">
    <subcellularLocation>
        <location evidence="2">Cell membrane</location>
        <topology evidence="2">Multi-pass membrane protein</topology>
    </subcellularLocation>
</comment>
<feature type="coiled-coil region" evidence="12">
    <location>
        <begin position="32"/>
        <end position="59"/>
    </location>
</feature>
<keyword evidence="8 16" id="KW-0418">Kinase</keyword>
<dbReference type="InterPro" id="IPR003660">
    <property type="entry name" value="HAMP_dom"/>
</dbReference>
<dbReference type="Pfam" id="PF02518">
    <property type="entry name" value="HATPase_c"/>
    <property type="match status" value="1"/>
</dbReference>
<keyword evidence="17" id="KW-1185">Reference proteome</keyword>
<dbReference type="SUPFAM" id="SSF47384">
    <property type="entry name" value="Homodimeric domain of signal transducing histidine kinase"/>
    <property type="match status" value="1"/>
</dbReference>
<dbReference type="InterPro" id="IPR005467">
    <property type="entry name" value="His_kinase_dom"/>
</dbReference>
<keyword evidence="4" id="KW-1003">Cell membrane</keyword>
<dbReference type="PRINTS" id="PR00344">
    <property type="entry name" value="BCTRLSENSOR"/>
</dbReference>
<evidence type="ECO:0000256" key="8">
    <source>
        <dbReference type="ARBA" id="ARBA00022777"/>
    </source>
</evidence>
<feature type="transmembrane region" description="Helical" evidence="13">
    <location>
        <begin position="7"/>
        <end position="30"/>
    </location>
</feature>
<sequence length="451" mass="51553">MKLRNKINLYTSVLFAFLIIVMNAALFFLFSKMIVDSELETARNELENLAQEIDQSLGQIPPADLLRAYAPLDGVIQIVQDVNGDLKSTIGSNSEENRKLLDEMDEQFYQSEQTEELVLRNQHYAFSSIPIILPDGEVANLQTVKSIQSAINILQLFRIVLVIVTLLTLVPVLISSRILSSFIMNPIISMIETMKEIRESGQFKQLKLEGKSKDELHIMGDTFNHMITLLENNYEKQKQFVSNASHEFKTPLTVIESYASLLKRRGLQDPALFEESVEAIHSEAIRMREMTEQLLLLAKHHEQWNIEWNDIQLKPFLLQTAKAFEQAYNRKISFNCDETSIVRTDEQKLKQLLFIFLDNARKYSDDDIILSCEKKNQKVLIHIQDFGSGIGEKDLPRVFERFYRVDEARTRQNGGTGLGLSLAKEMADVMGIQLELKSEKGAGTTVTLIFN</sequence>
<dbReference type="InterPro" id="IPR036097">
    <property type="entry name" value="HisK_dim/P_sf"/>
</dbReference>
<dbReference type="InterPro" id="IPR003661">
    <property type="entry name" value="HisK_dim/P_dom"/>
</dbReference>
<gene>
    <name evidence="16" type="ORF">J1899_06670</name>
</gene>
<protein>
    <recommendedName>
        <fullName evidence="3">histidine kinase</fullName>
        <ecNumber evidence="3">2.7.13.3</ecNumber>
    </recommendedName>
</protein>
<dbReference type="Gene3D" id="3.30.565.10">
    <property type="entry name" value="Histidine kinase-like ATPase, C-terminal domain"/>
    <property type="match status" value="1"/>
</dbReference>